<dbReference type="AlphaFoldDB" id="A0AAE1F146"/>
<dbReference type="Pfam" id="PF23109">
    <property type="entry name" value="ARCH_RTEL1"/>
    <property type="match status" value="1"/>
</dbReference>
<evidence type="ECO:0000259" key="19">
    <source>
        <dbReference type="PROSITE" id="PS51193"/>
    </source>
</evidence>
<dbReference type="GO" id="GO:0003677">
    <property type="term" value="F:DNA binding"/>
    <property type="evidence" value="ECO:0007669"/>
    <property type="project" value="UniProtKB-UniRule"/>
</dbReference>
<keyword evidence="6 17" id="KW-0378">Hydrolase</keyword>
<dbReference type="PANTHER" id="PTHR11472">
    <property type="entry name" value="DNA REPAIR DEAD HELICASE RAD3/XP-D SUBFAMILY MEMBER"/>
    <property type="match status" value="1"/>
</dbReference>
<dbReference type="InterPro" id="IPR045028">
    <property type="entry name" value="DinG/Rad3-like"/>
</dbReference>
<evidence type="ECO:0000256" key="11">
    <source>
        <dbReference type="ARBA" id="ARBA00023125"/>
    </source>
</evidence>
<dbReference type="InterPro" id="IPR014013">
    <property type="entry name" value="Helic_SF1/SF2_ATP-bd_DinG/Rad3"/>
</dbReference>
<feature type="binding site" evidence="17">
    <location>
        <position position="172"/>
    </location>
    <ligand>
        <name>[4Fe-4S] cluster</name>
        <dbReference type="ChEBI" id="CHEBI:49883"/>
    </ligand>
</feature>
<dbReference type="Pfam" id="PF23116">
    <property type="entry name" value="HHD_RTEL1"/>
    <property type="match status" value="1"/>
</dbReference>
<evidence type="ECO:0000256" key="13">
    <source>
        <dbReference type="ARBA" id="ARBA00023235"/>
    </source>
</evidence>
<comment type="caution">
    <text evidence="20">The sequence shown here is derived from an EMBL/GenBank/DDBJ whole genome shotgun (WGS) entry which is preliminary data.</text>
</comment>
<dbReference type="EC" id="5.6.2.-" evidence="17"/>
<evidence type="ECO:0000256" key="7">
    <source>
        <dbReference type="ARBA" id="ARBA00022806"/>
    </source>
</evidence>
<dbReference type="SUPFAM" id="SSF52540">
    <property type="entry name" value="P-loop containing nucleoside triphosphate hydrolases"/>
    <property type="match status" value="1"/>
</dbReference>
<dbReference type="HAMAP" id="MF_03065">
    <property type="entry name" value="RTEL1"/>
    <property type="match status" value="1"/>
</dbReference>
<feature type="compositionally biased region" description="Basic and acidic residues" evidence="18">
    <location>
        <begin position="823"/>
        <end position="833"/>
    </location>
</feature>
<evidence type="ECO:0000256" key="4">
    <source>
        <dbReference type="ARBA" id="ARBA00022741"/>
    </source>
</evidence>
<dbReference type="CDD" id="cd18788">
    <property type="entry name" value="SF2_C_XPD"/>
    <property type="match status" value="1"/>
</dbReference>
<feature type="region of interest" description="Disordered" evidence="18">
    <location>
        <begin position="803"/>
        <end position="833"/>
    </location>
</feature>
<sequence length="1040" mass="116009">MPEVVLEGVPVRFPFEPYEVQQAYMSKVLRCLQNGDNGILESPTGTGKTLCLLCSTLGWLEVKKAEYKSRLHTASSSQDTPEFLASLSSQLISGTGQAWGGKNAPPKIIYSSRTHSQLSQAVSELKRTTYSYLRMAVLGSRDQMCIHPEVSKETNNNSKVHMCQMRVKAKTCYFNNQVDVKKEEPEVRQGVHDLEDLVKLGKKKTFCPYYMARELRQDADIIFLPYNYLLDPKTRKAHGIETQGNIVIFDEAHNIEKMCEEAASLQIRSTDLALCIDEVTQVMKKFQDASEGSTIAANDSSQALPEDFSPDDLYTLKALFLELEKAIDVLPLPSDGTGTTYPGSFMFELLEKADITPGKKTIILEVLDKLIQYLTTNSSSPFQRKGAGLQKFSDLIKIVFSKDNFSLHHMEFVKQCYKVHVNIEEPKKRPEGWGAPKPNTLTSKAGRVISYWCFNPGFGMKDLAEQGAKCIILTSGTLSPLDSFTSELQVPFPIQLENPHIIQPYQVWVGTVCCGPDGFTLNSSFKNRSDPRYVTSLGQTILNLSRVIPGGLLVFFPSYTVLRSCRDDWQASGIWSKISVGKPIFVEPQIKEEFLNAMEEFYQKINDPAFKGACFMAVCRGKVSEGLDFADRNGRAVIITGLPYPPFKDPRVVLKQKYLEESRAKNKRGLSGQAWYQLEASRAVNQAIGRVIRHKDDFGAIILCDNRFAAGGFRQQLSAWVRPHVNVYNNFGPAIRDVINFFKNAKNLLPQPEAKKGQGEPAISIQYEAPGGSSLPPVPAQALQSASSRIIISDSTRKKLAEARANQDTDYNTSNWETNDYSGVKKGEKRTNRGDGSLFSALEEKSSIVNFNNFQASSSSASPSHIPADYNSIKINNKKRKIKLVAKKIPERLESLSEGTVVSNNVSPHILKPLNPAAELCRESESCEGLQESLPSGQKESLLPGHVPPVPTTSKQETGENQKLKSIAVYIKEVKSCLSKEKYGVFSALVKSYQKDKDYTAMMGILSGVFSEEPQQRRLFRKFEQFLIKEHRAMFQAACS</sequence>
<evidence type="ECO:0000313" key="20">
    <source>
        <dbReference type="EMBL" id="KAK3864798.1"/>
    </source>
</evidence>
<feature type="region of interest" description="Disordered" evidence="18">
    <location>
        <begin position="932"/>
        <end position="959"/>
    </location>
</feature>
<evidence type="ECO:0000256" key="5">
    <source>
        <dbReference type="ARBA" id="ARBA00022763"/>
    </source>
</evidence>
<evidence type="ECO:0000256" key="9">
    <source>
        <dbReference type="ARBA" id="ARBA00023004"/>
    </source>
</evidence>
<keyword evidence="12 17" id="KW-0234">DNA repair</keyword>
<dbReference type="GO" id="GO:0005634">
    <property type="term" value="C:nucleus"/>
    <property type="evidence" value="ECO:0007669"/>
    <property type="project" value="UniProtKB-SubCell"/>
</dbReference>
<dbReference type="GO" id="GO:0003678">
    <property type="term" value="F:DNA helicase activity"/>
    <property type="evidence" value="ECO:0007669"/>
    <property type="project" value="UniProtKB-UniRule"/>
</dbReference>
<keyword evidence="10 17" id="KW-0411">Iron-sulfur</keyword>
<dbReference type="Gene3D" id="3.40.50.300">
    <property type="entry name" value="P-loop containing nucleotide triphosphate hydrolases"/>
    <property type="match status" value="2"/>
</dbReference>
<keyword evidence="5 17" id="KW-0227">DNA damage</keyword>
<evidence type="ECO:0000256" key="18">
    <source>
        <dbReference type="SAM" id="MobiDB-lite"/>
    </source>
</evidence>
<evidence type="ECO:0000256" key="17">
    <source>
        <dbReference type="HAMAP-Rule" id="MF_03065"/>
    </source>
</evidence>
<keyword evidence="2 17" id="KW-0004">4Fe-4S</keyword>
<keyword evidence="11 17" id="KW-0238">DNA-binding</keyword>
<comment type="similarity">
    <text evidence="17">Belongs to the helicase family. RAD3/XPD subfamily.</text>
</comment>
<evidence type="ECO:0000256" key="12">
    <source>
        <dbReference type="ARBA" id="ARBA00023204"/>
    </source>
</evidence>
<evidence type="ECO:0000256" key="14">
    <source>
        <dbReference type="ARBA" id="ARBA00023242"/>
    </source>
</evidence>
<dbReference type="GO" id="GO:0090657">
    <property type="term" value="P:telomeric loop disassembly"/>
    <property type="evidence" value="ECO:0007669"/>
    <property type="project" value="TreeGrafter"/>
</dbReference>
<dbReference type="GO" id="GO:1904430">
    <property type="term" value="P:negative regulation of t-circle formation"/>
    <property type="evidence" value="ECO:0007669"/>
    <property type="project" value="TreeGrafter"/>
</dbReference>
<keyword evidence="8 17" id="KW-0067">ATP-binding</keyword>
<dbReference type="InterPro" id="IPR006555">
    <property type="entry name" value="ATP-dep_Helicase_C"/>
</dbReference>
<dbReference type="PANTHER" id="PTHR11472:SF34">
    <property type="entry name" value="REGULATOR OF TELOMERE ELONGATION HELICASE 1"/>
    <property type="match status" value="1"/>
</dbReference>
<dbReference type="Pfam" id="PF13307">
    <property type="entry name" value="Helicase_C_2"/>
    <property type="match status" value="1"/>
</dbReference>
<keyword evidence="9 17" id="KW-0408">Iron</keyword>
<protein>
    <recommendedName>
        <fullName evidence="16 17">Regulator of telomere elongation helicase 1 homolog</fullName>
        <ecNumber evidence="17">5.6.2.-</ecNumber>
    </recommendedName>
</protein>
<dbReference type="NCBIfam" id="TIGR00604">
    <property type="entry name" value="rad3"/>
    <property type="match status" value="1"/>
</dbReference>
<dbReference type="InterPro" id="IPR006554">
    <property type="entry name" value="Helicase-like_DEXD_c2"/>
</dbReference>
<accession>A0AAE1F146</accession>
<dbReference type="InterPro" id="IPR027417">
    <property type="entry name" value="P-loop_NTPase"/>
</dbReference>
<dbReference type="Gene3D" id="1.20.1160.20">
    <property type="match status" value="1"/>
</dbReference>
<gene>
    <name evidence="20" type="ORF">Pcinc_029539</name>
</gene>
<evidence type="ECO:0000313" key="21">
    <source>
        <dbReference type="Proteomes" id="UP001286313"/>
    </source>
</evidence>
<dbReference type="GO" id="GO:0046872">
    <property type="term" value="F:metal ion binding"/>
    <property type="evidence" value="ECO:0007669"/>
    <property type="project" value="UniProtKB-UniRule"/>
</dbReference>
<keyword evidence="13 17" id="KW-0413">Isomerase</keyword>
<dbReference type="Proteomes" id="UP001286313">
    <property type="component" value="Unassembled WGS sequence"/>
</dbReference>
<keyword evidence="4 17" id="KW-0547">Nucleotide-binding</keyword>
<comment type="catalytic activity">
    <reaction evidence="15 17">
        <text>ATP + H2O = ADP + phosphate + H(+)</text>
        <dbReference type="Rhea" id="RHEA:13065"/>
        <dbReference type="ChEBI" id="CHEBI:15377"/>
        <dbReference type="ChEBI" id="CHEBI:15378"/>
        <dbReference type="ChEBI" id="CHEBI:30616"/>
        <dbReference type="ChEBI" id="CHEBI:43474"/>
        <dbReference type="ChEBI" id="CHEBI:456216"/>
    </reaction>
</comment>
<dbReference type="GO" id="GO:0005524">
    <property type="term" value="F:ATP binding"/>
    <property type="evidence" value="ECO:0007669"/>
    <property type="project" value="UniProtKB-UniRule"/>
</dbReference>
<proteinExistence type="inferred from homology"/>
<dbReference type="SMART" id="SM00491">
    <property type="entry name" value="HELICc2"/>
    <property type="match status" value="1"/>
</dbReference>
<dbReference type="InterPro" id="IPR030845">
    <property type="entry name" value="RTEL1"/>
</dbReference>
<dbReference type="CDD" id="cd17970">
    <property type="entry name" value="DEAHc_FancJ"/>
    <property type="match status" value="1"/>
</dbReference>
<dbReference type="GO" id="GO:0016818">
    <property type="term" value="F:hydrolase activity, acting on acid anhydrides, in phosphorus-containing anhydrides"/>
    <property type="evidence" value="ECO:0007669"/>
    <property type="project" value="InterPro"/>
</dbReference>
<evidence type="ECO:0000256" key="8">
    <source>
        <dbReference type="ARBA" id="ARBA00022840"/>
    </source>
</evidence>
<keyword evidence="21" id="KW-1185">Reference proteome</keyword>
<dbReference type="FunFam" id="3.40.50.300:FF:000431">
    <property type="entry name" value="Regulator of telomere elongation helicase 1"/>
    <property type="match status" value="1"/>
</dbReference>
<keyword evidence="14 17" id="KW-0539">Nucleus</keyword>
<keyword evidence="3 17" id="KW-0479">Metal-binding</keyword>
<dbReference type="GO" id="GO:0070182">
    <property type="term" value="F:DNA polymerase binding"/>
    <property type="evidence" value="ECO:0007669"/>
    <property type="project" value="TreeGrafter"/>
</dbReference>
<reference evidence="20" key="1">
    <citation type="submission" date="2023-10" db="EMBL/GenBank/DDBJ databases">
        <title>Genome assemblies of two species of porcelain crab, Petrolisthes cinctipes and Petrolisthes manimaculis (Anomura: Porcellanidae).</title>
        <authorList>
            <person name="Angst P."/>
        </authorList>
    </citation>
    <scope>NUCLEOTIDE SEQUENCE</scope>
    <source>
        <strain evidence="20">PB745_01</strain>
        <tissue evidence="20">Gill</tissue>
    </source>
</reference>
<feature type="binding site" evidence="17">
    <location>
        <position position="145"/>
    </location>
    <ligand>
        <name>[4Fe-4S] cluster</name>
        <dbReference type="ChEBI" id="CHEBI:49883"/>
    </ligand>
</feature>
<dbReference type="EMBL" id="JAWQEG010003716">
    <property type="protein sequence ID" value="KAK3864798.1"/>
    <property type="molecule type" value="Genomic_DNA"/>
</dbReference>
<feature type="binding site" evidence="17">
    <location>
        <position position="163"/>
    </location>
    <ligand>
        <name>[4Fe-4S] cluster</name>
        <dbReference type="ChEBI" id="CHEBI:49883"/>
    </ligand>
</feature>
<evidence type="ECO:0000256" key="1">
    <source>
        <dbReference type="ARBA" id="ARBA00004123"/>
    </source>
</evidence>
<evidence type="ECO:0000256" key="3">
    <source>
        <dbReference type="ARBA" id="ARBA00022723"/>
    </source>
</evidence>
<dbReference type="InterPro" id="IPR010614">
    <property type="entry name" value="RAD3-like_helicase_DEAD"/>
</dbReference>
<dbReference type="GO" id="GO:0006281">
    <property type="term" value="P:DNA repair"/>
    <property type="evidence" value="ECO:0007669"/>
    <property type="project" value="UniProtKB-UniRule"/>
</dbReference>
<name>A0AAE1F146_PETCI</name>
<dbReference type="GO" id="GO:0051539">
    <property type="term" value="F:4 iron, 4 sulfur cluster binding"/>
    <property type="evidence" value="ECO:0007669"/>
    <property type="project" value="UniProtKB-UniRule"/>
</dbReference>
<dbReference type="GO" id="GO:0045910">
    <property type="term" value="P:negative regulation of DNA recombination"/>
    <property type="evidence" value="ECO:0007669"/>
    <property type="project" value="TreeGrafter"/>
</dbReference>
<evidence type="ECO:0000256" key="10">
    <source>
        <dbReference type="ARBA" id="ARBA00023014"/>
    </source>
</evidence>
<dbReference type="GO" id="GO:0010569">
    <property type="term" value="P:regulation of double-strand break repair via homologous recombination"/>
    <property type="evidence" value="ECO:0007669"/>
    <property type="project" value="UniProtKB-UniRule"/>
</dbReference>
<dbReference type="SMART" id="SM00488">
    <property type="entry name" value="DEXDc2"/>
    <property type="match status" value="1"/>
</dbReference>
<evidence type="ECO:0000256" key="15">
    <source>
        <dbReference type="ARBA" id="ARBA00049360"/>
    </source>
</evidence>
<comment type="subcellular location">
    <subcellularLocation>
        <location evidence="1 17">Nucleus</location>
    </subcellularLocation>
</comment>
<dbReference type="Pfam" id="PF06733">
    <property type="entry name" value="DEAD_2"/>
    <property type="match status" value="1"/>
</dbReference>
<dbReference type="GO" id="GO:0006260">
    <property type="term" value="P:DNA replication"/>
    <property type="evidence" value="ECO:0007669"/>
    <property type="project" value="InterPro"/>
</dbReference>
<feature type="binding site" evidence="17">
    <location>
        <position position="207"/>
    </location>
    <ligand>
        <name>[4Fe-4S] cluster</name>
        <dbReference type="ChEBI" id="CHEBI:49883"/>
    </ligand>
</feature>
<feature type="compositionally biased region" description="Polar residues" evidence="18">
    <location>
        <begin position="808"/>
        <end position="821"/>
    </location>
</feature>
<dbReference type="PROSITE" id="PS51193">
    <property type="entry name" value="HELICASE_ATP_BIND_2"/>
    <property type="match status" value="1"/>
</dbReference>
<feature type="domain" description="Helicase ATP-binding" evidence="19">
    <location>
        <begin position="7"/>
        <end position="307"/>
    </location>
</feature>
<organism evidence="20 21">
    <name type="scientific">Petrolisthes cinctipes</name>
    <name type="common">Flat porcelain crab</name>
    <dbReference type="NCBI Taxonomy" id="88211"/>
    <lineage>
        <taxon>Eukaryota</taxon>
        <taxon>Metazoa</taxon>
        <taxon>Ecdysozoa</taxon>
        <taxon>Arthropoda</taxon>
        <taxon>Crustacea</taxon>
        <taxon>Multicrustacea</taxon>
        <taxon>Malacostraca</taxon>
        <taxon>Eumalacostraca</taxon>
        <taxon>Eucarida</taxon>
        <taxon>Decapoda</taxon>
        <taxon>Pleocyemata</taxon>
        <taxon>Anomura</taxon>
        <taxon>Galatheoidea</taxon>
        <taxon>Porcellanidae</taxon>
        <taxon>Petrolisthes</taxon>
    </lineage>
</organism>
<evidence type="ECO:0000256" key="2">
    <source>
        <dbReference type="ARBA" id="ARBA00022485"/>
    </source>
</evidence>
<evidence type="ECO:0000256" key="6">
    <source>
        <dbReference type="ARBA" id="ARBA00022801"/>
    </source>
</evidence>
<dbReference type="InterPro" id="IPR013020">
    <property type="entry name" value="Rad3/Chl1-like"/>
</dbReference>
<evidence type="ECO:0000256" key="16">
    <source>
        <dbReference type="ARBA" id="ARBA00073810"/>
    </source>
</evidence>
<keyword evidence="7 17" id="KW-0347">Helicase</keyword>
<comment type="function">
    <text evidence="17">A probable ATP-dependent DNA helicase implicated in DNA repair and the maintenance of genomic stability. Acts as an anti-recombinase to counteract toxic recombination and limit crossover during meiosis. Regulates meiotic recombination and crossover homeostasis by physically dissociating strand invasion events and thereby promotes noncrossover repair by meiotic synthesis dependent strand annealing (SDSA) as well as disassembly of D loop recombination intermediates.</text>
</comment>
<dbReference type="InterPro" id="IPR057498">
    <property type="entry name" value="Rtel1_ARCH"/>
</dbReference>
<dbReference type="GO" id="GO:0006310">
    <property type="term" value="P:DNA recombination"/>
    <property type="evidence" value="ECO:0007669"/>
    <property type="project" value="InterPro"/>
</dbReference>